<dbReference type="AlphaFoldDB" id="A0A5M8FPC8"/>
<dbReference type="GO" id="GO:0020037">
    <property type="term" value="F:heme binding"/>
    <property type="evidence" value="ECO:0007669"/>
    <property type="project" value="InterPro"/>
</dbReference>
<name>A0A5M8FPC8_9GAMM</name>
<evidence type="ECO:0000256" key="4">
    <source>
        <dbReference type="ARBA" id="ARBA00023002"/>
    </source>
</evidence>
<evidence type="ECO:0000256" key="1">
    <source>
        <dbReference type="ARBA" id="ARBA00004196"/>
    </source>
</evidence>
<comment type="caution">
    <text evidence="8">The sequence shown here is derived from an EMBL/GenBank/DDBJ whole genome shotgun (WGS) entry which is preliminary data.</text>
</comment>
<evidence type="ECO:0000259" key="7">
    <source>
        <dbReference type="PROSITE" id="PS51007"/>
    </source>
</evidence>
<feature type="domain" description="Cytochrome c" evidence="7">
    <location>
        <begin position="112"/>
        <end position="228"/>
    </location>
</feature>
<keyword evidence="2 6" id="KW-0349">Heme</keyword>
<evidence type="ECO:0000256" key="5">
    <source>
        <dbReference type="ARBA" id="ARBA00023004"/>
    </source>
</evidence>
<organism evidence="8 9">
    <name type="scientific">Thiohalocapsa marina</name>
    <dbReference type="NCBI Taxonomy" id="424902"/>
    <lineage>
        <taxon>Bacteria</taxon>
        <taxon>Pseudomonadati</taxon>
        <taxon>Pseudomonadota</taxon>
        <taxon>Gammaproteobacteria</taxon>
        <taxon>Chromatiales</taxon>
        <taxon>Chromatiaceae</taxon>
        <taxon>Thiohalocapsa</taxon>
    </lineage>
</organism>
<reference evidence="8 9" key="1">
    <citation type="submission" date="2019-09" db="EMBL/GenBank/DDBJ databases">
        <title>Whole-genome sequence of the purple sulfur bacterium Thiohalocapsa marina DSM 19078.</title>
        <authorList>
            <person name="Kyndt J.A."/>
            <person name="Meyer T.E."/>
        </authorList>
    </citation>
    <scope>NUCLEOTIDE SEQUENCE [LARGE SCALE GENOMIC DNA]</scope>
    <source>
        <strain evidence="8 9">DSM 19078</strain>
    </source>
</reference>
<evidence type="ECO:0000313" key="8">
    <source>
        <dbReference type="EMBL" id="KAA6186334.1"/>
    </source>
</evidence>
<dbReference type="EMBL" id="VWXX01000005">
    <property type="protein sequence ID" value="KAA6186334.1"/>
    <property type="molecule type" value="Genomic_DNA"/>
</dbReference>
<dbReference type="PROSITE" id="PS51007">
    <property type="entry name" value="CYTC"/>
    <property type="match status" value="1"/>
</dbReference>
<proteinExistence type="predicted"/>
<keyword evidence="4" id="KW-0560">Oxidoreductase</keyword>
<dbReference type="InterPro" id="IPR004852">
    <property type="entry name" value="Di-haem_cyt_c_peroxidsae"/>
</dbReference>
<comment type="subcellular location">
    <subcellularLocation>
        <location evidence="1">Cell envelope</location>
    </subcellularLocation>
</comment>
<accession>A0A5M8FPC8</accession>
<keyword evidence="3 6" id="KW-0479">Metal-binding</keyword>
<sequence length="238" mass="26209">MRGTRNAPTVVNAAYLTSQFWDGREPTLESQSLRPFVNPVEGGLADHGPIPEVVRTDPAYVEAFREVFGTEPDAITMDEVAKAIASFERTLIAGDSPFDRFYFGGEADAMTPQQIRGLSVFLVQGRCVSCHVIEQDQALFTDNRFHNIGVGINRIEPTVPTLAQAFLSAKHAGANVDETVLTDPDSSELGRFAVTDDNWCIRNPLEGEAMSPADPRMIALESYVRYERRGVPLEPGKH</sequence>
<dbReference type="InterPro" id="IPR009056">
    <property type="entry name" value="Cyt_c-like_dom"/>
</dbReference>
<dbReference type="InterPro" id="IPR036909">
    <property type="entry name" value="Cyt_c-like_dom_sf"/>
</dbReference>
<dbReference type="SUPFAM" id="SSF46626">
    <property type="entry name" value="Cytochrome c"/>
    <property type="match status" value="2"/>
</dbReference>
<dbReference type="GO" id="GO:0030313">
    <property type="term" value="C:cell envelope"/>
    <property type="evidence" value="ECO:0007669"/>
    <property type="project" value="UniProtKB-SubCell"/>
</dbReference>
<gene>
    <name evidence="8" type="ORF">F2Q65_05940</name>
</gene>
<dbReference type="GO" id="GO:0004130">
    <property type="term" value="F:cytochrome-c peroxidase activity"/>
    <property type="evidence" value="ECO:0007669"/>
    <property type="project" value="TreeGrafter"/>
</dbReference>
<dbReference type="RefSeq" id="WP_150091382.1">
    <property type="nucleotide sequence ID" value="NZ_JBFUOH010000027.1"/>
</dbReference>
<evidence type="ECO:0000313" key="9">
    <source>
        <dbReference type="Proteomes" id="UP000322981"/>
    </source>
</evidence>
<evidence type="ECO:0000256" key="6">
    <source>
        <dbReference type="PROSITE-ProRule" id="PRU00433"/>
    </source>
</evidence>
<dbReference type="GO" id="GO:0009055">
    <property type="term" value="F:electron transfer activity"/>
    <property type="evidence" value="ECO:0007669"/>
    <property type="project" value="InterPro"/>
</dbReference>
<dbReference type="GO" id="GO:0046872">
    <property type="term" value="F:metal ion binding"/>
    <property type="evidence" value="ECO:0007669"/>
    <property type="project" value="UniProtKB-KW"/>
</dbReference>
<dbReference type="Gene3D" id="1.10.760.10">
    <property type="entry name" value="Cytochrome c-like domain"/>
    <property type="match status" value="2"/>
</dbReference>
<keyword evidence="9" id="KW-1185">Reference proteome</keyword>
<evidence type="ECO:0000256" key="2">
    <source>
        <dbReference type="ARBA" id="ARBA00022617"/>
    </source>
</evidence>
<dbReference type="OrthoDB" id="9805202at2"/>
<evidence type="ECO:0000256" key="3">
    <source>
        <dbReference type="ARBA" id="ARBA00022723"/>
    </source>
</evidence>
<dbReference type="InterPro" id="IPR051395">
    <property type="entry name" value="Cytochrome_c_Peroxidase/MauG"/>
</dbReference>
<dbReference type="Proteomes" id="UP000322981">
    <property type="component" value="Unassembled WGS sequence"/>
</dbReference>
<dbReference type="Pfam" id="PF03150">
    <property type="entry name" value="CCP_MauG"/>
    <property type="match status" value="1"/>
</dbReference>
<protein>
    <recommendedName>
        <fullName evidence="7">Cytochrome c domain-containing protein</fullName>
    </recommendedName>
</protein>
<keyword evidence="5 6" id="KW-0408">Iron</keyword>
<dbReference type="PANTHER" id="PTHR30600">
    <property type="entry name" value="CYTOCHROME C PEROXIDASE-RELATED"/>
    <property type="match status" value="1"/>
</dbReference>